<gene>
    <name evidence="2" type="ORF">DFR24_1171</name>
</gene>
<reference evidence="2 3" key="1">
    <citation type="submission" date="2019-03" db="EMBL/GenBank/DDBJ databases">
        <title>Genomic Encyclopedia of Type Strains, Phase IV (KMG-IV): sequencing the most valuable type-strain genomes for metagenomic binning, comparative biology and taxonomic classification.</title>
        <authorList>
            <person name="Goeker M."/>
        </authorList>
    </citation>
    <scope>NUCLEOTIDE SEQUENCE [LARGE SCALE GENOMIC DNA]</scope>
    <source>
        <strain evidence="2 3">DSM 26377</strain>
    </source>
</reference>
<dbReference type="SUPFAM" id="SSF53474">
    <property type="entry name" value="alpha/beta-Hydrolases"/>
    <property type="match status" value="1"/>
</dbReference>
<dbReference type="RefSeq" id="WP_133880349.1">
    <property type="nucleotide sequence ID" value="NZ_MWIN01000012.1"/>
</dbReference>
<name>A0A4S3K4J6_9GAMM</name>
<feature type="domain" description="AB hydrolase-1" evidence="1">
    <location>
        <begin position="32"/>
        <end position="266"/>
    </location>
</feature>
<dbReference type="EMBL" id="SOBT01000008">
    <property type="protein sequence ID" value="TDU31789.1"/>
    <property type="molecule type" value="Genomic_DNA"/>
</dbReference>
<dbReference type="InterPro" id="IPR029058">
    <property type="entry name" value="AB_hydrolase_fold"/>
</dbReference>
<protein>
    <submittedName>
        <fullName evidence="2">Pimeloyl-ACP methyl ester carboxylesterase</fullName>
    </submittedName>
</protein>
<dbReference type="AlphaFoldDB" id="A0A4S3K4J6"/>
<accession>A0A4S3K4J6</accession>
<comment type="caution">
    <text evidence="2">The sequence shown here is derived from an EMBL/GenBank/DDBJ whole genome shotgun (WGS) entry which is preliminary data.</text>
</comment>
<dbReference type="PRINTS" id="PR00111">
    <property type="entry name" value="ABHYDROLASE"/>
</dbReference>
<dbReference type="PANTHER" id="PTHR43798">
    <property type="entry name" value="MONOACYLGLYCEROL LIPASE"/>
    <property type="match status" value="1"/>
</dbReference>
<dbReference type="InterPro" id="IPR000073">
    <property type="entry name" value="AB_hydrolase_1"/>
</dbReference>
<keyword evidence="3" id="KW-1185">Reference proteome</keyword>
<dbReference type="GO" id="GO:0016020">
    <property type="term" value="C:membrane"/>
    <property type="evidence" value="ECO:0007669"/>
    <property type="project" value="TreeGrafter"/>
</dbReference>
<dbReference type="InterPro" id="IPR000639">
    <property type="entry name" value="Epox_hydrolase-like"/>
</dbReference>
<sequence length="292" mass="31693">MTPQQFRKAQQRVDTRSGTIACFEQGSGPETLFLHGLPLCSYQWRDVIERLAPHRRCIAPDLMGLGYSDVPAGQDISFASQASMVAALLDALDIQTVDLVGSDTGGGIAQIFAATHPSRVRSLTLANCEVLDLWPNALLTGFYKAVVAGDITAAMRVMLTDTAFGQQQLGALVYENVATFSTGNIQLYLEPLLASEKRIEQFKKLADWATNRSQLMAAAPQLKASKIPSQVIWGDGDVVFDTAPSLAWLRENLGGLQQISVIPGGKLFFPEEHPERVASILAQFWTMAAGPD</sequence>
<evidence type="ECO:0000313" key="2">
    <source>
        <dbReference type="EMBL" id="TDU31789.1"/>
    </source>
</evidence>
<dbReference type="OrthoDB" id="9780765at2"/>
<organism evidence="2 3">
    <name type="scientific">Panacagrimonas perspica</name>
    <dbReference type="NCBI Taxonomy" id="381431"/>
    <lineage>
        <taxon>Bacteria</taxon>
        <taxon>Pseudomonadati</taxon>
        <taxon>Pseudomonadota</taxon>
        <taxon>Gammaproteobacteria</taxon>
        <taxon>Nevskiales</taxon>
        <taxon>Nevskiaceae</taxon>
        <taxon>Panacagrimonas</taxon>
    </lineage>
</organism>
<evidence type="ECO:0000259" key="1">
    <source>
        <dbReference type="Pfam" id="PF00561"/>
    </source>
</evidence>
<dbReference type="Pfam" id="PF00561">
    <property type="entry name" value="Abhydrolase_1"/>
    <property type="match status" value="1"/>
</dbReference>
<dbReference type="Gene3D" id="3.40.50.1820">
    <property type="entry name" value="alpha/beta hydrolase"/>
    <property type="match status" value="1"/>
</dbReference>
<dbReference type="PRINTS" id="PR00412">
    <property type="entry name" value="EPOXHYDRLASE"/>
</dbReference>
<proteinExistence type="predicted"/>
<evidence type="ECO:0000313" key="3">
    <source>
        <dbReference type="Proteomes" id="UP000295341"/>
    </source>
</evidence>
<dbReference type="InterPro" id="IPR050266">
    <property type="entry name" value="AB_hydrolase_sf"/>
</dbReference>
<dbReference type="Proteomes" id="UP000295341">
    <property type="component" value="Unassembled WGS sequence"/>
</dbReference>
<dbReference type="PANTHER" id="PTHR43798:SF33">
    <property type="entry name" value="HYDROLASE, PUTATIVE (AFU_ORTHOLOGUE AFUA_2G14860)-RELATED"/>
    <property type="match status" value="1"/>
</dbReference>
<dbReference type="GO" id="GO:0003824">
    <property type="term" value="F:catalytic activity"/>
    <property type="evidence" value="ECO:0007669"/>
    <property type="project" value="InterPro"/>
</dbReference>